<dbReference type="OrthoDB" id="9802385at2"/>
<dbReference type="GO" id="GO:0008893">
    <property type="term" value="F:guanosine-3',5'-bis(diphosphate) 3'-diphosphatase activity"/>
    <property type="evidence" value="ECO:0007669"/>
    <property type="project" value="TreeGrafter"/>
</dbReference>
<dbReference type="PANTHER" id="PTHR46246">
    <property type="entry name" value="GUANOSINE-3',5'-BIS(DIPHOSPHATE) 3'-PYROPHOSPHOHYDROLASE MESH1"/>
    <property type="match status" value="1"/>
</dbReference>
<dbReference type="InterPro" id="IPR003607">
    <property type="entry name" value="HD/PDEase_dom"/>
</dbReference>
<evidence type="ECO:0008006" key="3">
    <source>
        <dbReference type="Google" id="ProtNLM"/>
    </source>
</evidence>
<accession>I4AK99</accession>
<dbReference type="RefSeq" id="WP_014797833.1">
    <property type="nucleotide sequence ID" value="NC_018018.1"/>
</dbReference>
<dbReference type="Gene3D" id="1.10.3210.10">
    <property type="entry name" value="Hypothetical protein af1432"/>
    <property type="match status" value="1"/>
</dbReference>
<dbReference type="CDD" id="cd00077">
    <property type="entry name" value="HDc"/>
    <property type="match status" value="1"/>
</dbReference>
<dbReference type="AlphaFoldDB" id="I4AK99"/>
<evidence type="ECO:0000313" key="1">
    <source>
        <dbReference type="EMBL" id="AFM04384.1"/>
    </source>
</evidence>
<dbReference type="KEGG" id="fli:Fleli_2000"/>
<evidence type="ECO:0000313" key="2">
    <source>
        <dbReference type="Proteomes" id="UP000006054"/>
    </source>
</evidence>
<sequence>MNNSKSQADLYRDALYFACKAHEGQKMSTSIPNVEFPYFLHITEVMTETLIAFQETNNQKLNQDLGVLVAILHDTIEDTSVTLEEIETKYGTEVKNGVWAMTKNEILPKEKQMNDSLEKLLKQPKEVQFVKLADRIVNLKEPPHYWNLEKRKRYQKEAQTILEKLGSTNEYLAKRLEDKIKNYEQYF</sequence>
<dbReference type="Proteomes" id="UP000006054">
    <property type="component" value="Chromosome"/>
</dbReference>
<organism evidence="1 2">
    <name type="scientific">Bernardetia litoralis (strain ATCC 23117 / DSM 6794 / NBRC 15988 / NCIMB 1366 / Fx l1 / Sio-4)</name>
    <name type="common">Flexibacter litoralis</name>
    <dbReference type="NCBI Taxonomy" id="880071"/>
    <lineage>
        <taxon>Bacteria</taxon>
        <taxon>Pseudomonadati</taxon>
        <taxon>Bacteroidota</taxon>
        <taxon>Cytophagia</taxon>
        <taxon>Cytophagales</taxon>
        <taxon>Bernardetiaceae</taxon>
        <taxon>Bernardetia</taxon>
    </lineage>
</organism>
<dbReference type="EMBL" id="CP003345">
    <property type="protein sequence ID" value="AFM04384.1"/>
    <property type="molecule type" value="Genomic_DNA"/>
</dbReference>
<dbReference type="PANTHER" id="PTHR46246:SF1">
    <property type="entry name" value="GUANOSINE-3',5'-BIS(DIPHOSPHATE) 3'-PYROPHOSPHOHYDROLASE MESH1"/>
    <property type="match status" value="1"/>
</dbReference>
<gene>
    <name evidence="1" type="ordered locus">Fleli_2000</name>
</gene>
<dbReference type="HOGENOM" id="CLU_084517_3_0_10"/>
<reference evidence="2" key="1">
    <citation type="submission" date="2012-06" db="EMBL/GenBank/DDBJ databases">
        <title>The complete genome of Flexibacter litoralis DSM 6794.</title>
        <authorList>
            <person name="Lucas S."/>
            <person name="Copeland A."/>
            <person name="Lapidus A."/>
            <person name="Glavina del Rio T."/>
            <person name="Dalin E."/>
            <person name="Tice H."/>
            <person name="Bruce D."/>
            <person name="Goodwin L."/>
            <person name="Pitluck S."/>
            <person name="Peters L."/>
            <person name="Ovchinnikova G."/>
            <person name="Lu M."/>
            <person name="Kyrpides N."/>
            <person name="Mavromatis K."/>
            <person name="Ivanova N."/>
            <person name="Brettin T."/>
            <person name="Detter J.C."/>
            <person name="Han C."/>
            <person name="Larimer F."/>
            <person name="Land M."/>
            <person name="Hauser L."/>
            <person name="Markowitz V."/>
            <person name="Cheng J.-F."/>
            <person name="Hugenholtz P."/>
            <person name="Woyke T."/>
            <person name="Wu D."/>
            <person name="Spring S."/>
            <person name="Lang E."/>
            <person name="Kopitz M."/>
            <person name="Brambilla E."/>
            <person name="Klenk H.-P."/>
            <person name="Eisen J.A."/>
        </authorList>
    </citation>
    <scope>NUCLEOTIDE SEQUENCE [LARGE SCALE GENOMIC DNA]</scope>
    <source>
        <strain evidence="2">ATCC 23117 / DSM 6794 / NBRC 15988 / NCIMB 1366 / Sio-4</strain>
    </source>
</reference>
<keyword evidence="2" id="KW-1185">Reference proteome</keyword>
<name>I4AK99_BERLS</name>
<proteinExistence type="predicted"/>
<dbReference type="Pfam" id="PF13328">
    <property type="entry name" value="HD_4"/>
    <property type="match status" value="1"/>
</dbReference>
<dbReference type="eggNOG" id="COG0317">
    <property type="taxonomic scope" value="Bacteria"/>
</dbReference>
<dbReference type="InterPro" id="IPR052194">
    <property type="entry name" value="MESH1"/>
</dbReference>
<dbReference type="STRING" id="880071.Fleli_2000"/>
<dbReference type="SUPFAM" id="SSF109604">
    <property type="entry name" value="HD-domain/PDEase-like"/>
    <property type="match status" value="1"/>
</dbReference>
<protein>
    <recommendedName>
        <fullName evidence="3">Guanosine polyphosphate synthetase/pyrophosphohydrolase</fullName>
    </recommendedName>
</protein>